<dbReference type="Pfam" id="PF00545">
    <property type="entry name" value="Ribonuclease"/>
    <property type="match status" value="1"/>
</dbReference>
<keyword evidence="2" id="KW-0378">Hydrolase</keyword>
<evidence type="ECO:0000313" key="4">
    <source>
        <dbReference type="EMBL" id="GGU59516.1"/>
    </source>
</evidence>
<reference evidence="4" key="2">
    <citation type="submission" date="2020-09" db="EMBL/GenBank/DDBJ databases">
        <authorList>
            <person name="Sun Q."/>
            <person name="Ohkuma M."/>
        </authorList>
    </citation>
    <scope>NUCLEOTIDE SEQUENCE</scope>
    <source>
        <strain evidence="4">JCM 4434</strain>
    </source>
</reference>
<dbReference type="GO" id="GO:0016787">
    <property type="term" value="F:hydrolase activity"/>
    <property type="evidence" value="ECO:0007669"/>
    <property type="project" value="UniProtKB-KW"/>
</dbReference>
<proteinExistence type="predicted"/>
<dbReference type="Gene3D" id="3.10.450.30">
    <property type="entry name" value="Microbial ribonucleases"/>
    <property type="match status" value="1"/>
</dbReference>
<evidence type="ECO:0000313" key="5">
    <source>
        <dbReference type="Proteomes" id="UP000610124"/>
    </source>
</evidence>
<dbReference type="AlphaFoldDB" id="A0A8H9HFL3"/>
<organism evidence="4 5">
    <name type="scientific">Kitasatospora aureofaciens</name>
    <name type="common">Streptomyces aureofaciens</name>
    <dbReference type="NCBI Taxonomy" id="1894"/>
    <lineage>
        <taxon>Bacteria</taxon>
        <taxon>Bacillati</taxon>
        <taxon>Actinomycetota</taxon>
        <taxon>Actinomycetes</taxon>
        <taxon>Kitasatosporales</taxon>
        <taxon>Streptomycetaceae</taxon>
        <taxon>Kitasatospora</taxon>
    </lineage>
</organism>
<evidence type="ECO:0000256" key="2">
    <source>
        <dbReference type="ARBA" id="ARBA00022801"/>
    </source>
</evidence>
<dbReference type="GO" id="GO:0004521">
    <property type="term" value="F:RNA endonuclease activity"/>
    <property type="evidence" value="ECO:0007669"/>
    <property type="project" value="InterPro"/>
</dbReference>
<reference evidence="4" key="1">
    <citation type="journal article" date="2014" name="Int. J. Syst. Evol. Microbiol.">
        <title>Complete genome sequence of Corynebacterium casei LMG S-19264T (=DSM 44701T), isolated from a smear-ripened cheese.</title>
        <authorList>
            <consortium name="US DOE Joint Genome Institute (JGI-PGF)"/>
            <person name="Walter F."/>
            <person name="Albersmeier A."/>
            <person name="Kalinowski J."/>
            <person name="Ruckert C."/>
        </authorList>
    </citation>
    <scope>NUCLEOTIDE SEQUENCE</scope>
    <source>
        <strain evidence="4">JCM 4434</strain>
    </source>
</reference>
<gene>
    <name evidence="4" type="ORF">GCM10010502_07340</name>
</gene>
<accession>A0A8H9HFL3</accession>
<feature type="compositionally biased region" description="Low complexity" evidence="3">
    <location>
        <begin position="51"/>
        <end position="70"/>
    </location>
</feature>
<evidence type="ECO:0000256" key="3">
    <source>
        <dbReference type="SAM" id="MobiDB-lite"/>
    </source>
</evidence>
<dbReference type="SUPFAM" id="SSF53933">
    <property type="entry name" value="Microbial ribonucleases"/>
    <property type="match status" value="1"/>
</dbReference>
<keyword evidence="1" id="KW-0540">Nuclease</keyword>
<feature type="region of interest" description="Disordered" evidence="3">
    <location>
        <begin position="51"/>
        <end position="83"/>
    </location>
</feature>
<dbReference type="EMBL" id="BMUB01000002">
    <property type="protein sequence ID" value="GGU59516.1"/>
    <property type="molecule type" value="Genomic_DNA"/>
</dbReference>
<comment type="caution">
    <text evidence="4">The sequence shown here is derived from an EMBL/GenBank/DDBJ whole genome shotgun (WGS) entry which is preliminary data.</text>
</comment>
<dbReference type="CDD" id="cd00607">
    <property type="entry name" value="RNase_Sa"/>
    <property type="match status" value="1"/>
</dbReference>
<evidence type="ECO:0000256" key="1">
    <source>
        <dbReference type="ARBA" id="ARBA00022722"/>
    </source>
</evidence>
<dbReference type="GO" id="GO:0003723">
    <property type="term" value="F:RNA binding"/>
    <property type="evidence" value="ECO:0007669"/>
    <property type="project" value="InterPro"/>
</dbReference>
<dbReference type="Proteomes" id="UP000610124">
    <property type="component" value="Unassembled WGS sequence"/>
</dbReference>
<name>A0A8H9HFL3_KITAU</name>
<dbReference type="InterPro" id="IPR016191">
    <property type="entry name" value="Ribonuclease/ribotoxin"/>
</dbReference>
<protein>
    <submittedName>
        <fullName evidence="4">Uncharacterized protein</fullName>
    </submittedName>
</protein>
<sequence length="179" mass="18896">MWDTAGRARAPAKLDRMTRSKSPLVVGAVLILAVLAGVGYLLAGRGGSTHPKAAASSAAAGTSAPKSSAPKPSPPAGGAWTPADPALADVCRTKLPSQAQDTLALIAKNGPYPYNRDGVVFENRESRLPKKGNGYYHEFTVVTPGSNDRGTRRVVTGGYGEQYWSPDHYATFQEIDPRC</sequence>
<dbReference type="InterPro" id="IPR000026">
    <property type="entry name" value="N1-like"/>
</dbReference>